<dbReference type="EMBL" id="CADCVM010000135">
    <property type="protein sequence ID" value="CAA9479984.1"/>
    <property type="molecule type" value="Genomic_DNA"/>
</dbReference>
<reference evidence="1" key="1">
    <citation type="submission" date="2020-02" db="EMBL/GenBank/DDBJ databases">
        <authorList>
            <person name="Meier V. D."/>
        </authorList>
    </citation>
    <scope>NUCLEOTIDE SEQUENCE</scope>
    <source>
        <strain evidence="1">AVDCRST_MAG05</strain>
    </source>
</reference>
<evidence type="ECO:0000313" key="1">
    <source>
        <dbReference type="EMBL" id="CAA9479984.1"/>
    </source>
</evidence>
<proteinExistence type="predicted"/>
<sequence>MGGGGRARRGRGAKSLGAEISADGYSRSVANVGTGDVLAALDRAEELLGP</sequence>
<protein>
    <submittedName>
        <fullName evidence="1">Uncharacterized protein</fullName>
    </submittedName>
</protein>
<accession>A0A6J4RRQ0</accession>
<gene>
    <name evidence="1" type="ORF">AVDCRST_MAG05-1221</name>
</gene>
<dbReference type="AlphaFoldDB" id="A0A6J4RRQ0"/>
<organism evidence="1">
    <name type="scientific">uncultured Rubrobacteraceae bacterium</name>
    <dbReference type="NCBI Taxonomy" id="349277"/>
    <lineage>
        <taxon>Bacteria</taxon>
        <taxon>Bacillati</taxon>
        <taxon>Actinomycetota</taxon>
        <taxon>Rubrobacteria</taxon>
        <taxon>Rubrobacterales</taxon>
        <taxon>Rubrobacteraceae</taxon>
        <taxon>environmental samples</taxon>
    </lineage>
</organism>
<name>A0A6J4RRQ0_9ACTN</name>